<evidence type="ECO:0000256" key="1">
    <source>
        <dbReference type="SAM" id="MobiDB-lite"/>
    </source>
</evidence>
<reference evidence="2 3" key="1">
    <citation type="submission" date="2018-07" db="EMBL/GenBank/DDBJ databases">
        <title>Streptomyces species from bats.</title>
        <authorList>
            <person name="Dunlap C."/>
        </authorList>
    </citation>
    <scope>NUCLEOTIDE SEQUENCE [LARGE SCALE GENOMIC DNA]</scope>
    <source>
        <strain evidence="2 3">AC230</strain>
    </source>
</reference>
<comment type="caution">
    <text evidence="2">The sequence shown here is derived from an EMBL/GenBank/DDBJ whole genome shotgun (WGS) entry which is preliminary data.</text>
</comment>
<name>A0A370ASQ5_9ACTN</name>
<dbReference type="EMBL" id="QQNA01000363">
    <property type="protein sequence ID" value="RDG32598.1"/>
    <property type="molecule type" value="Genomic_DNA"/>
</dbReference>
<dbReference type="Proteomes" id="UP000253741">
    <property type="component" value="Unassembled WGS sequence"/>
</dbReference>
<proteinExistence type="predicted"/>
<feature type="region of interest" description="Disordered" evidence="1">
    <location>
        <begin position="1"/>
        <end position="30"/>
    </location>
</feature>
<evidence type="ECO:0000313" key="2">
    <source>
        <dbReference type="EMBL" id="RDG32598.1"/>
    </source>
</evidence>
<organism evidence="2 3">
    <name type="scientific">Streptomyces corynorhini</name>
    <dbReference type="NCBI Taxonomy" id="2282652"/>
    <lineage>
        <taxon>Bacteria</taxon>
        <taxon>Bacillati</taxon>
        <taxon>Actinomycetota</taxon>
        <taxon>Actinomycetes</taxon>
        <taxon>Kitasatosporales</taxon>
        <taxon>Streptomycetaceae</taxon>
        <taxon>Streptomyces</taxon>
    </lineage>
</organism>
<accession>A0A370ASQ5</accession>
<keyword evidence="3" id="KW-1185">Reference proteome</keyword>
<protein>
    <submittedName>
        <fullName evidence="2">Uncharacterized protein</fullName>
    </submittedName>
</protein>
<feature type="compositionally biased region" description="Gly residues" evidence="1">
    <location>
        <begin position="10"/>
        <end position="21"/>
    </location>
</feature>
<sequence>MGAEGTEGVAAGGTGLSGGGPSRPDPGRIGWIHPGRIRRIRAVSQGAHPLVCQKGGRVRMVVDRLIIARRRHRRAPRGAYSPLPWLTALRRSICEFSRSLGACRDSGRFRISHVHFQY</sequence>
<gene>
    <name evidence="2" type="ORF">DVH02_32350</name>
</gene>
<dbReference type="AlphaFoldDB" id="A0A370ASQ5"/>
<evidence type="ECO:0000313" key="3">
    <source>
        <dbReference type="Proteomes" id="UP000253741"/>
    </source>
</evidence>